<proteinExistence type="predicted"/>
<sequence>MTENNIQLVNEDGKIVGKNPETGETIPIELGETVLDSLHTDEVNTVRYVNPSMSAAEISAIIEEVSDAGGGTVVAVNGEYDPEDPIIMSDNVYFRGESEAGTVFRPTDGLDAVDGADFGRSVIYAEDLENIEFSHMTIDGTTDLNANYCIEPFNCKNVEIHHITGTNVRDDPLVMHRNTDGFGIYFCTTKGEFDDEDFGSHGIEIEEGSKNGVVAFNHCYERQTGIEVKSRYPGEQTQNVLVFGNYISGGTEAGIALTGDEHDGQILWLEHIKVFANTVENIGSEEATGVGIRGREYLKNCEIYWNTFRDCDHATRLGWINENENVTFSHNSLEDMQGDAIRVEGGTGYEIAHNDLISASDGYRIGIRLNGDLDARVAWNRIRDQEFDEAIGVEDGASAEIRGNTASNSRILVFDDAGVGSVLTDNVADEFLVQDESSCNVIRDNSPEIPVDVTQLDEIEGNWAYNDGTTGSEGWAYYDGTEWVTVDTTAL</sequence>
<dbReference type="SUPFAM" id="SSF51126">
    <property type="entry name" value="Pectin lyase-like"/>
    <property type="match status" value="2"/>
</dbReference>
<gene>
    <name evidence="2" type="ORF">AArcS_1312</name>
</gene>
<dbReference type="InterPro" id="IPR006626">
    <property type="entry name" value="PbH1"/>
</dbReference>
<dbReference type="KEGG" id="hara:AArcS_1312"/>
<dbReference type="Pfam" id="PF13229">
    <property type="entry name" value="Beta_helix"/>
    <property type="match status" value="1"/>
</dbReference>
<dbReference type="RefSeq" id="WP_238479675.1">
    <property type="nucleotide sequence ID" value="NZ_CP064786.1"/>
</dbReference>
<accession>A0A897MUA0</accession>
<dbReference type="EMBL" id="CP064786">
    <property type="protein sequence ID" value="QSG02529.1"/>
    <property type="molecule type" value="Genomic_DNA"/>
</dbReference>
<name>A0A897MUA0_9EURY</name>
<feature type="domain" description="Right handed beta helix" evidence="1">
    <location>
        <begin position="272"/>
        <end position="416"/>
    </location>
</feature>
<dbReference type="Gene3D" id="2.160.20.10">
    <property type="entry name" value="Single-stranded right-handed beta-helix, Pectin lyase-like"/>
    <property type="match status" value="1"/>
</dbReference>
<dbReference type="InterPro" id="IPR039448">
    <property type="entry name" value="Beta_helix"/>
</dbReference>
<keyword evidence="3" id="KW-1185">Reference proteome</keyword>
<protein>
    <recommendedName>
        <fullName evidence="1">Right handed beta helix domain-containing protein</fullName>
    </recommendedName>
</protein>
<dbReference type="Proteomes" id="UP000663586">
    <property type="component" value="Chromosome"/>
</dbReference>
<dbReference type="InterPro" id="IPR012334">
    <property type="entry name" value="Pectin_lyas_fold"/>
</dbReference>
<dbReference type="GeneID" id="70684694"/>
<reference evidence="2" key="1">
    <citation type="submission" date="2020-11" db="EMBL/GenBank/DDBJ databases">
        <title>Carbohydrate-dependent, anaerobic sulfur respiration: A novel catabolism in halophilic archaea.</title>
        <authorList>
            <person name="Sorokin D.Y."/>
            <person name="Messina E."/>
            <person name="Smedile F."/>
            <person name="La Cono V."/>
            <person name="Hallsworth J.E."/>
            <person name="Yakimov M.M."/>
        </authorList>
    </citation>
    <scope>NUCLEOTIDE SEQUENCE</scope>
    <source>
        <strain evidence="2">AArc-S</strain>
    </source>
</reference>
<dbReference type="InterPro" id="IPR011050">
    <property type="entry name" value="Pectin_lyase_fold/virulence"/>
</dbReference>
<dbReference type="AlphaFoldDB" id="A0A897MUA0"/>
<evidence type="ECO:0000313" key="3">
    <source>
        <dbReference type="Proteomes" id="UP000663586"/>
    </source>
</evidence>
<dbReference type="SMART" id="SM00710">
    <property type="entry name" value="PbH1"/>
    <property type="match status" value="7"/>
</dbReference>
<evidence type="ECO:0000313" key="2">
    <source>
        <dbReference type="EMBL" id="QSG02529.1"/>
    </source>
</evidence>
<evidence type="ECO:0000259" key="1">
    <source>
        <dbReference type="Pfam" id="PF13229"/>
    </source>
</evidence>
<organism evidence="2 3">
    <name type="scientific">Natranaeroarchaeum sulfidigenes</name>
    <dbReference type="NCBI Taxonomy" id="2784880"/>
    <lineage>
        <taxon>Archaea</taxon>
        <taxon>Methanobacteriati</taxon>
        <taxon>Methanobacteriota</taxon>
        <taxon>Stenosarchaea group</taxon>
        <taxon>Halobacteria</taxon>
        <taxon>Halobacteriales</taxon>
        <taxon>Natronoarchaeaceae</taxon>
        <taxon>Natranaeroarchaeum</taxon>
    </lineage>
</organism>